<comment type="caution">
    <text evidence="2">The sequence shown here is derived from an EMBL/GenBank/DDBJ whole genome shotgun (WGS) entry which is preliminary data.</text>
</comment>
<dbReference type="SUPFAM" id="SSF55729">
    <property type="entry name" value="Acyl-CoA N-acyltransferases (Nat)"/>
    <property type="match status" value="1"/>
</dbReference>
<gene>
    <name evidence="2" type="ORF">I0C86_06345</name>
</gene>
<organism evidence="2 3">
    <name type="scientific">Plantactinospora alkalitolerans</name>
    <dbReference type="NCBI Taxonomy" id="2789879"/>
    <lineage>
        <taxon>Bacteria</taxon>
        <taxon>Bacillati</taxon>
        <taxon>Actinomycetota</taxon>
        <taxon>Actinomycetes</taxon>
        <taxon>Micromonosporales</taxon>
        <taxon>Micromonosporaceae</taxon>
        <taxon>Plantactinospora</taxon>
    </lineage>
</organism>
<dbReference type="RefSeq" id="WP_196200255.1">
    <property type="nucleotide sequence ID" value="NZ_JADPUN010000081.1"/>
</dbReference>
<sequence length="264" mass="27535">MPVRPHPEDAADSLLDADDGTALARLRRYDDDGQSVAADVRPLPGAALTAVAAQARRDLAGVRLETPDEGLAGALVAGGLVLRRAATELRHGLTELPAPPVLPAGWTLAAPGWDDDLARACDAAYGPDHPDGRWQSGDTRQIRAMFDADDPVPPLRSASARVVGPDGRSAGHVLCAGPVPWTDDVCGWILNIAVAPHAQGIGLGRALLTHALRGTREAELPTLGLSVVDGNPARRMYDNAGFRTHTRVLSVLLPADPGAVTAGE</sequence>
<protein>
    <submittedName>
        <fullName evidence="2">GNAT family N-acetyltransferase</fullName>
    </submittedName>
</protein>
<evidence type="ECO:0000313" key="2">
    <source>
        <dbReference type="EMBL" id="MBF9128609.1"/>
    </source>
</evidence>
<evidence type="ECO:0000259" key="1">
    <source>
        <dbReference type="PROSITE" id="PS51186"/>
    </source>
</evidence>
<proteinExistence type="predicted"/>
<reference evidence="2 3" key="1">
    <citation type="submission" date="2020-11" db="EMBL/GenBank/DDBJ databases">
        <title>A novel isolate from a Black sea contaminated sediment with potential to produce alkanes: Plantactinospora alkalitolerans sp. nov.</title>
        <authorList>
            <person name="Carro L."/>
            <person name="Veyisoglu A."/>
            <person name="Guven K."/>
            <person name="Schumann P."/>
            <person name="Klenk H.-P."/>
            <person name="Sahin N."/>
        </authorList>
    </citation>
    <scope>NUCLEOTIDE SEQUENCE [LARGE SCALE GENOMIC DNA]</scope>
    <source>
        <strain evidence="2 3">S1510</strain>
    </source>
</reference>
<dbReference type="Gene3D" id="3.40.630.30">
    <property type="match status" value="1"/>
</dbReference>
<dbReference type="InterPro" id="IPR016181">
    <property type="entry name" value="Acyl_CoA_acyltransferase"/>
</dbReference>
<dbReference type="InterPro" id="IPR000182">
    <property type="entry name" value="GNAT_dom"/>
</dbReference>
<evidence type="ECO:0000313" key="3">
    <source>
        <dbReference type="Proteomes" id="UP000638560"/>
    </source>
</evidence>
<dbReference type="PROSITE" id="PS51186">
    <property type="entry name" value="GNAT"/>
    <property type="match status" value="1"/>
</dbReference>
<accession>A0ABS0GRC6</accession>
<dbReference type="Proteomes" id="UP000638560">
    <property type="component" value="Unassembled WGS sequence"/>
</dbReference>
<feature type="domain" description="N-acetyltransferase" evidence="1">
    <location>
        <begin position="80"/>
        <end position="263"/>
    </location>
</feature>
<dbReference type="CDD" id="cd04301">
    <property type="entry name" value="NAT_SF"/>
    <property type="match status" value="1"/>
</dbReference>
<dbReference type="EMBL" id="JADPUN010000081">
    <property type="protein sequence ID" value="MBF9128609.1"/>
    <property type="molecule type" value="Genomic_DNA"/>
</dbReference>
<name>A0ABS0GRC6_9ACTN</name>
<dbReference type="Pfam" id="PF00583">
    <property type="entry name" value="Acetyltransf_1"/>
    <property type="match status" value="1"/>
</dbReference>
<keyword evidence="3" id="KW-1185">Reference proteome</keyword>